<protein>
    <submittedName>
        <fullName evidence="3">SufE family protein</fullName>
    </submittedName>
</protein>
<accession>A0ABQ0AF22</accession>
<sequence>MSQLNTEEIIDDIGFFDDWEERYKYIIDLGKELSPMDDSLHTDDRLVKGCQSSVWLEVKQDDGRFCFLVDSDAVIVRGLLALVMAAFDQKSPQEITDFDVDGYFEALDLERHLSPTRGNGLRAIVAKIKLLAVTELNK</sequence>
<evidence type="ECO:0000313" key="3">
    <source>
        <dbReference type="EMBL" id="GAA6170177.1"/>
    </source>
</evidence>
<dbReference type="EMBL" id="BAABWN010000020">
    <property type="protein sequence ID" value="GAA6170177.1"/>
    <property type="molecule type" value="Genomic_DNA"/>
</dbReference>
<gene>
    <name evidence="3" type="ORF">NBRC116591_39900</name>
</gene>
<name>A0ABQ0AF22_9GAMM</name>
<proteinExistence type="inferred from homology"/>
<evidence type="ECO:0000313" key="4">
    <source>
        <dbReference type="Proteomes" id="UP001465153"/>
    </source>
</evidence>
<reference evidence="3 4" key="1">
    <citation type="submission" date="2024-04" db="EMBL/GenBank/DDBJ databases">
        <title>Draft genome sequence of Sessilibacter corallicola NBRC 116591.</title>
        <authorList>
            <person name="Miyakawa T."/>
            <person name="Kusuya Y."/>
            <person name="Miura T."/>
        </authorList>
    </citation>
    <scope>NUCLEOTIDE SEQUENCE [LARGE SCALE GENOMIC DNA]</scope>
    <source>
        <strain evidence="3 4">KU-00831-HH</strain>
    </source>
</reference>
<keyword evidence="4" id="KW-1185">Reference proteome</keyword>
<dbReference type="PANTHER" id="PTHR43597">
    <property type="entry name" value="SULFUR ACCEPTOR PROTEIN CSDE"/>
    <property type="match status" value="1"/>
</dbReference>
<dbReference type="PANTHER" id="PTHR43597:SF5">
    <property type="entry name" value="SUFE-LIKE PROTEIN 2, CHLOROPLASTIC"/>
    <property type="match status" value="1"/>
</dbReference>
<comment type="similarity">
    <text evidence="1">Belongs to the SufE family.</text>
</comment>
<comment type="caution">
    <text evidence="3">The sequence shown here is derived from an EMBL/GenBank/DDBJ whole genome shotgun (WGS) entry which is preliminary data.</text>
</comment>
<dbReference type="Pfam" id="PF02657">
    <property type="entry name" value="SufE"/>
    <property type="match status" value="1"/>
</dbReference>
<dbReference type="RefSeq" id="WP_233086781.1">
    <property type="nucleotide sequence ID" value="NZ_BAABWN010000020.1"/>
</dbReference>
<organism evidence="3 4">
    <name type="scientific">Sessilibacter corallicola</name>
    <dbReference type="NCBI Taxonomy" id="2904075"/>
    <lineage>
        <taxon>Bacteria</taxon>
        <taxon>Pseudomonadati</taxon>
        <taxon>Pseudomonadota</taxon>
        <taxon>Gammaproteobacteria</taxon>
        <taxon>Cellvibrionales</taxon>
        <taxon>Cellvibrionaceae</taxon>
        <taxon>Sessilibacter</taxon>
    </lineage>
</organism>
<dbReference type="SUPFAM" id="SSF82649">
    <property type="entry name" value="SufE/NifU"/>
    <property type="match status" value="1"/>
</dbReference>
<dbReference type="InterPro" id="IPR003808">
    <property type="entry name" value="Fe-S_metab-assoc_dom"/>
</dbReference>
<dbReference type="Gene3D" id="3.90.1010.10">
    <property type="match status" value="1"/>
</dbReference>
<evidence type="ECO:0000259" key="2">
    <source>
        <dbReference type="Pfam" id="PF02657"/>
    </source>
</evidence>
<evidence type="ECO:0000256" key="1">
    <source>
        <dbReference type="ARBA" id="ARBA00010282"/>
    </source>
</evidence>
<feature type="domain" description="Fe-S metabolism associated" evidence="2">
    <location>
        <begin position="11"/>
        <end position="129"/>
    </location>
</feature>
<dbReference type="Proteomes" id="UP001465153">
    <property type="component" value="Unassembled WGS sequence"/>
</dbReference>